<sequence>MNDDDGLANVDRAYCIRWPTCAHKFGRAVGGGVFLPPSTKVHFLTLQVLIHSNGLFAEQQRKLVQESGWGGWTQLAYITFMWSISWLKGVKVQGNCVRR</sequence>
<accession>A0A8T0SS77</accession>
<evidence type="ECO:0000313" key="2">
    <source>
        <dbReference type="Proteomes" id="UP000823388"/>
    </source>
</evidence>
<proteinExistence type="predicted"/>
<organism evidence="1 2">
    <name type="scientific">Panicum virgatum</name>
    <name type="common">Blackwell switchgrass</name>
    <dbReference type="NCBI Taxonomy" id="38727"/>
    <lineage>
        <taxon>Eukaryota</taxon>
        <taxon>Viridiplantae</taxon>
        <taxon>Streptophyta</taxon>
        <taxon>Embryophyta</taxon>
        <taxon>Tracheophyta</taxon>
        <taxon>Spermatophyta</taxon>
        <taxon>Magnoliopsida</taxon>
        <taxon>Liliopsida</taxon>
        <taxon>Poales</taxon>
        <taxon>Poaceae</taxon>
        <taxon>PACMAD clade</taxon>
        <taxon>Panicoideae</taxon>
        <taxon>Panicodae</taxon>
        <taxon>Paniceae</taxon>
        <taxon>Panicinae</taxon>
        <taxon>Panicum</taxon>
        <taxon>Panicum sect. Hiantes</taxon>
    </lineage>
</organism>
<dbReference type="EMBL" id="CM029045">
    <property type="protein sequence ID" value="KAG2602432.1"/>
    <property type="molecule type" value="Genomic_DNA"/>
</dbReference>
<keyword evidence="2" id="KW-1185">Reference proteome</keyword>
<name>A0A8T0SS77_PANVG</name>
<evidence type="ECO:0000313" key="1">
    <source>
        <dbReference type="EMBL" id="KAG2602432.1"/>
    </source>
</evidence>
<comment type="caution">
    <text evidence="1">The sequence shown here is derived from an EMBL/GenBank/DDBJ whole genome shotgun (WGS) entry which is preliminary data.</text>
</comment>
<protein>
    <submittedName>
        <fullName evidence="1">Uncharacterized protein</fullName>
    </submittedName>
</protein>
<gene>
    <name evidence="1" type="ORF">PVAP13_5KG678907</name>
</gene>
<dbReference type="Proteomes" id="UP000823388">
    <property type="component" value="Chromosome 5K"/>
</dbReference>
<reference evidence="1" key="1">
    <citation type="submission" date="2020-05" db="EMBL/GenBank/DDBJ databases">
        <title>WGS assembly of Panicum virgatum.</title>
        <authorList>
            <person name="Lovell J.T."/>
            <person name="Jenkins J."/>
            <person name="Shu S."/>
            <person name="Juenger T.E."/>
            <person name="Schmutz J."/>
        </authorList>
    </citation>
    <scope>NUCLEOTIDE SEQUENCE</scope>
    <source>
        <strain evidence="1">AP13</strain>
    </source>
</reference>
<dbReference type="AlphaFoldDB" id="A0A8T0SS77"/>